<reference evidence="2" key="1">
    <citation type="submission" date="2022-03" db="EMBL/GenBank/DDBJ databases">
        <authorList>
            <person name="Martin C."/>
        </authorList>
    </citation>
    <scope>NUCLEOTIDE SEQUENCE</scope>
</reference>
<dbReference type="EMBL" id="CAIIXF020000005">
    <property type="protein sequence ID" value="CAH1783758.1"/>
    <property type="molecule type" value="Genomic_DNA"/>
</dbReference>
<organism evidence="2 3">
    <name type="scientific">Owenia fusiformis</name>
    <name type="common">Polychaete worm</name>
    <dbReference type="NCBI Taxonomy" id="6347"/>
    <lineage>
        <taxon>Eukaryota</taxon>
        <taxon>Metazoa</taxon>
        <taxon>Spiralia</taxon>
        <taxon>Lophotrochozoa</taxon>
        <taxon>Annelida</taxon>
        <taxon>Polychaeta</taxon>
        <taxon>Sedentaria</taxon>
        <taxon>Canalipalpata</taxon>
        <taxon>Sabellida</taxon>
        <taxon>Oweniida</taxon>
        <taxon>Oweniidae</taxon>
        <taxon>Owenia</taxon>
    </lineage>
</organism>
<accession>A0A8J1T750</accession>
<sequence>MGTEIGGRIHDDVHNKVRLISISDSRFTRQRERQYLTRYNEEQQLQIPRRILARHSLCTNLKKRISKTEFTLSKSLTESKLDRYKSVCFGLNSPWKTRSGTQWEHLYGKSKSAPLKKNGKLSEPILRTADSRPNTIGNSQNYTTDTPSYQREATLSESVSPPRLHRETTIADSVALPTLRPDTRMVTLRQLSEILNQSDKTDKDHIKVNINHIPNGYPNITVNLNNDVRIARKPHWFEDSKSMEKPGNDNDDVSSIHSSILEEQLNKERHEKFLVKTELNTASCFVHPLNKKYLKELDRKQMATRTRVEHWMANNPVGEQANNNEIAEDGWLEITTEEQKYHNESQWIYQIEETPDYFEKFRKELKLERNETASERSAKNRAAERKKLLYYMRLKRKQRMGKPNETDDKSETSKTPAKNKNAKIVNKTDIK</sequence>
<protein>
    <submittedName>
        <fullName evidence="2">Uncharacterized protein</fullName>
    </submittedName>
</protein>
<evidence type="ECO:0000313" key="3">
    <source>
        <dbReference type="Proteomes" id="UP000749559"/>
    </source>
</evidence>
<gene>
    <name evidence="2" type="ORF">OFUS_LOCUS10064</name>
</gene>
<dbReference type="AlphaFoldDB" id="A0A8J1T750"/>
<comment type="caution">
    <text evidence="2">The sequence shown here is derived from an EMBL/GenBank/DDBJ whole genome shotgun (WGS) entry which is preliminary data.</text>
</comment>
<dbReference type="Proteomes" id="UP000749559">
    <property type="component" value="Unassembled WGS sequence"/>
</dbReference>
<evidence type="ECO:0000256" key="1">
    <source>
        <dbReference type="SAM" id="MobiDB-lite"/>
    </source>
</evidence>
<name>A0A8J1T750_OWEFU</name>
<feature type="region of interest" description="Disordered" evidence="1">
    <location>
        <begin position="392"/>
        <end position="431"/>
    </location>
</feature>
<evidence type="ECO:0000313" key="2">
    <source>
        <dbReference type="EMBL" id="CAH1783758.1"/>
    </source>
</evidence>
<keyword evidence="3" id="KW-1185">Reference proteome</keyword>
<proteinExistence type="predicted"/>
<feature type="compositionally biased region" description="Basic and acidic residues" evidence="1">
    <location>
        <begin position="402"/>
        <end position="412"/>
    </location>
</feature>